<dbReference type="InterPro" id="IPR003390">
    <property type="entry name" value="DNA_integrity_scan_DisA_N"/>
</dbReference>
<comment type="subunit">
    <text evidence="10">Probably a homodimer.</text>
</comment>
<feature type="transmembrane region" description="Helical" evidence="10">
    <location>
        <begin position="40"/>
        <end position="59"/>
    </location>
</feature>
<reference evidence="12 13" key="1">
    <citation type="journal article" date="2015" name="Genome Announc.">
        <title>Expanding the biotechnology potential of lactobacilli through comparative genomics of 213 strains and associated genera.</title>
        <authorList>
            <person name="Sun Z."/>
            <person name="Harris H.M."/>
            <person name="McCann A."/>
            <person name="Guo C."/>
            <person name="Argimon S."/>
            <person name="Zhang W."/>
            <person name="Yang X."/>
            <person name="Jeffery I.B."/>
            <person name="Cooney J.C."/>
            <person name="Kagawa T.F."/>
            <person name="Liu W."/>
            <person name="Song Y."/>
            <person name="Salvetti E."/>
            <person name="Wrobel A."/>
            <person name="Rasinkangas P."/>
            <person name="Parkhill J."/>
            <person name="Rea M.C."/>
            <person name="O'Sullivan O."/>
            <person name="Ritari J."/>
            <person name="Douillard F.P."/>
            <person name="Paul Ross R."/>
            <person name="Yang R."/>
            <person name="Briner A.E."/>
            <person name="Felis G.E."/>
            <person name="de Vos W.M."/>
            <person name="Barrangou R."/>
            <person name="Klaenhammer T.R."/>
            <person name="Caufield P.W."/>
            <person name="Cui Y."/>
            <person name="Zhang H."/>
            <person name="O'Toole P.W."/>
        </authorList>
    </citation>
    <scope>NUCLEOTIDE SEQUENCE [LARGE SCALE GENOMIC DNA]</scope>
    <source>
        <strain evidence="12 13">DSM 13145</strain>
    </source>
</reference>
<dbReference type="PROSITE" id="PS51794">
    <property type="entry name" value="DAC"/>
    <property type="match status" value="1"/>
</dbReference>
<keyword evidence="9 10" id="KW-0472">Membrane</keyword>
<evidence type="ECO:0000256" key="1">
    <source>
        <dbReference type="ARBA" id="ARBA00000877"/>
    </source>
</evidence>
<dbReference type="Pfam" id="PF02457">
    <property type="entry name" value="DAC"/>
    <property type="match status" value="1"/>
</dbReference>
<evidence type="ECO:0000256" key="5">
    <source>
        <dbReference type="ARBA" id="ARBA00022695"/>
    </source>
</evidence>
<dbReference type="Proteomes" id="UP000051445">
    <property type="component" value="Unassembled WGS sequence"/>
</dbReference>
<sequence>MSAIAALFTWQNFIHLIDILVIWFLIYELLLLIRGTRAVQLFRGIIIIILVKVVSWYIGLSTVSWIMDQIINWGVIAIVVIFQPEIRRGLEHLGRGSLFARNQTANETEEETIKQLDQAIQYMSKRRIGALISIEMKTGLEEYIETGIPLDADISGALLINTFIPNTPLHDGAVIIKNNRIAVAAAYLPLSDSKLIPKELGTRHRAAVGISEVTDALTIVISEETGEVSITKDNELIRNMSQNDYLKFLRAQLYNHDADSNNSVLTHLVSFFSRGGGGRHGQK</sequence>
<protein>
    <recommendedName>
        <fullName evidence="10">Diadenylate cyclase</fullName>
        <shortName evidence="10">DAC</shortName>
        <ecNumber evidence="10">2.7.7.85</ecNumber>
    </recommendedName>
    <alternativeName>
        <fullName evidence="10">Cyclic-di-AMP synthase</fullName>
        <shortName evidence="10">c-di-AMP synthase</shortName>
    </alternativeName>
</protein>
<dbReference type="PANTHER" id="PTHR34185">
    <property type="entry name" value="DIADENYLATE CYCLASE"/>
    <property type="match status" value="1"/>
</dbReference>
<keyword evidence="8 10" id="KW-1133">Transmembrane helix</keyword>
<evidence type="ECO:0000256" key="6">
    <source>
        <dbReference type="ARBA" id="ARBA00022741"/>
    </source>
</evidence>
<dbReference type="GO" id="GO:0004016">
    <property type="term" value="F:adenylate cyclase activity"/>
    <property type="evidence" value="ECO:0007669"/>
    <property type="project" value="UniProtKB-UniRule"/>
</dbReference>
<dbReference type="Gene3D" id="3.40.1700.10">
    <property type="entry name" value="DNA integrity scanning protein, DisA, N-terminal domain"/>
    <property type="match status" value="1"/>
</dbReference>
<proteinExistence type="inferred from homology"/>
<dbReference type="STRING" id="1423746.FD27_GL000139"/>
<dbReference type="AlphaFoldDB" id="A0A0R1PEJ9"/>
<evidence type="ECO:0000256" key="4">
    <source>
        <dbReference type="ARBA" id="ARBA00022692"/>
    </source>
</evidence>
<name>A0A0R1PEJ9_9LACO</name>
<comment type="similarity">
    <text evidence="10">Belongs to the adenylate cyclase family. DacA/CdaA subfamily.</text>
</comment>
<evidence type="ECO:0000259" key="11">
    <source>
        <dbReference type="PROSITE" id="PS51794"/>
    </source>
</evidence>
<dbReference type="InterPro" id="IPR034701">
    <property type="entry name" value="CdaA"/>
</dbReference>
<evidence type="ECO:0000256" key="3">
    <source>
        <dbReference type="ARBA" id="ARBA00022679"/>
    </source>
</evidence>
<keyword evidence="2 10" id="KW-1003">Cell membrane</keyword>
<keyword evidence="7 10" id="KW-0067">ATP-binding</keyword>
<dbReference type="EC" id="2.7.7.85" evidence="10"/>
<evidence type="ECO:0000256" key="8">
    <source>
        <dbReference type="ARBA" id="ARBA00022989"/>
    </source>
</evidence>
<dbReference type="GO" id="GO:0005524">
    <property type="term" value="F:ATP binding"/>
    <property type="evidence" value="ECO:0007669"/>
    <property type="project" value="UniProtKB-UniRule"/>
</dbReference>
<evidence type="ECO:0000313" key="13">
    <source>
        <dbReference type="Proteomes" id="UP000051445"/>
    </source>
</evidence>
<dbReference type="EMBL" id="AZER01000008">
    <property type="protein sequence ID" value="KRL28437.1"/>
    <property type="molecule type" value="Genomic_DNA"/>
</dbReference>
<dbReference type="NCBIfam" id="TIGR00159">
    <property type="entry name" value="diadenylate cyclase CdaA"/>
    <property type="match status" value="1"/>
</dbReference>
<comment type="catalytic activity">
    <reaction evidence="1 10">
        <text>2 ATP = 3',3'-c-di-AMP + 2 diphosphate</text>
        <dbReference type="Rhea" id="RHEA:35655"/>
        <dbReference type="ChEBI" id="CHEBI:30616"/>
        <dbReference type="ChEBI" id="CHEBI:33019"/>
        <dbReference type="ChEBI" id="CHEBI:71500"/>
        <dbReference type="EC" id="2.7.7.85"/>
    </reaction>
</comment>
<dbReference type="OrthoDB" id="9807385at2"/>
<comment type="caution">
    <text evidence="12">The sequence shown here is derived from an EMBL/GenBank/DDBJ whole genome shotgun (WGS) entry which is preliminary data.</text>
</comment>
<feature type="transmembrane region" description="Helical" evidence="10">
    <location>
        <begin position="12"/>
        <end position="33"/>
    </location>
</feature>
<dbReference type="HAMAP" id="MF_01499">
    <property type="entry name" value="DacA"/>
    <property type="match status" value="1"/>
</dbReference>
<keyword evidence="3 10" id="KW-0808">Transferase</keyword>
<dbReference type="InterPro" id="IPR036888">
    <property type="entry name" value="DNA_integrity_DisA_N_sf"/>
</dbReference>
<feature type="domain" description="DAC" evidence="11">
    <location>
        <begin position="83"/>
        <end position="242"/>
    </location>
</feature>
<dbReference type="PATRIC" id="fig|1423746.3.peg.142"/>
<dbReference type="InterPro" id="IPR050338">
    <property type="entry name" value="DisA"/>
</dbReference>
<dbReference type="GO" id="GO:0006171">
    <property type="term" value="P:cAMP biosynthetic process"/>
    <property type="evidence" value="ECO:0007669"/>
    <property type="project" value="InterPro"/>
</dbReference>
<comment type="caution">
    <text evidence="10">Lacks conserved residue(s) required for the propagation of feature annotation.</text>
</comment>
<dbReference type="SUPFAM" id="SSF143597">
    <property type="entry name" value="YojJ-like"/>
    <property type="match status" value="1"/>
</dbReference>
<keyword evidence="6 10" id="KW-0547">Nucleotide-binding</keyword>
<dbReference type="PIRSF" id="PIRSF004793">
    <property type="entry name" value="UCP004793"/>
    <property type="match status" value="1"/>
</dbReference>
<gene>
    <name evidence="10" type="primary">dacA</name>
    <name evidence="12" type="ORF">FD27_GL000139</name>
</gene>
<dbReference type="RefSeq" id="WP_057748641.1">
    <property type="nucleotide sequence ID" value="NZ_AZER01000008.1"/>
</dbReference>
<keyword evidence="13" id="KW-1185">Reference proteome</keyword>
<evidence type="ECO:0000256" key="9">
    <source>
        <dbReference type="ARBA" id="ARBA00023136"/>
    </source>
</evidence>
<evidence type="ECO:0000256" key="2">
    <source>
        <dbReference type="ARBA" id="ARBA00022475"/>
    </source>
</evidence>
<accession>A0A0R1PEJ9</accession>
<dbReference type="PANTHER" id="PTHR34185:SF1">
    <property type="entry name" value="DIADENYLATE CYCLASE"/>
    <property type="match status" value="1"/>
</dbReference>
<organism evidence="12 13">
    <name type="scientific">Limosilactobacillus frumenti DSM 13145</name>
    <dbReference type="NCBI Taxonomy" id="1423746"/>
    <lineage>
        <taxon>Bacteria</taxon>
        <taxon>Bacillati</taxon>
        <taxon>Bacillota</taxon>
        <taxon>Bacilli</taxon>
        <taxon>Lactobacillales</taxon>
        <taxon>Lactobacillaceae</taxon>
        <taxon>Limosilactobacillus</taxon>
    </lineage>
</organism>
<keyword evidence="4 10" id="KW-0812">Transmembrane</keyword>
<dbReference type="InterPro" id="IPR014046">
    <property type="entry name" value="C-di-AMP_synthase"/>
</dbReference>
<keyword evidence="5 10" id="KW-0548">Nucleotidyltransferase</keyword>
<evidence type="ECO:0000256" key="7">
    <source>
        <dbReference type="ARBA" id="ARBA00022840"/>
    </source>
</evidence>
<evidence type="ECO:0000256" key="10">
    <source>
        <dbReference type="HAMAP-Rule" id="MF_01499"/>
    </source>
</evidence>
<dbReference type="Pfam" id="PF19293">
    <property type="entry name" value="CdaA_N"/>
    <property type="match status" value="1"/>
</dbReference>
<dbReference type="FunFam" id="3.40.1700.10:FF:000002">
    <property type="entry name" value="Diadenylate cyclase"/>
    <property type="match status" value="1"/>
</dbReference>
<dbReference type="InterPro" id="IPR045585">
    <property type="entry name" value="CdaA_N"/>
</dbReference>
<comment type="function">
    <text evidence="10">Catalyzes the condensation of 2 ATP molecules into cyclic di-AMP (c-di-AMP), a second messenger used to regulate differing processes in different bacteria.</text>
</comment>
<dbReference type="GO" id="GO:0106408">
    <property type="term" value="F:diadenylate cyclase activity"/>
    <property type="evidence" value="ECO:0007669"/>
    <property type="project" value="UniProtKB-EC"/>
</dbReference>
<evidence type="ECO:0000313" key="12">
    <source>
        <dbReference type="EMBL" id="KRL28437.1"/>
    </source>
</evidence>